<keyword evidence="6" id="KW-1185">Reference proteome</keyword>
<dbReference type="InterPro" id="IPR040370">
    <property type="entry name" value="CCDC74A/CCDC74B/CCDC92"/>
</dbReference>
<sequence length="302" mass="34483">MTSQAAAHQRNIESAILFMQQEHAKTLKGLHDEISKLQSRCKELTFQLNMQDLDVGTDGTSADRIKHMENLIDNQRETQHELEQELEKKDNLIQDIENNFKRQKMKHLEEMRQKTKEIDHLRAENEVKSNTIAYLTTELHKLKRLQLNIPQNNAEKSAFMPAPPKGNPSRPRRSQHLKRSSEEELKPIQSNSGKSSSSSRSESPSELVRPFLHQNDLEPEIHIKTAPEPLPPIRSSSGRVIRPQVDVVHVKMHTVTKPSAKLQKGTSGSSSQEIETLAIGNVSHTEPKWTHHAQESHSTEYH</sequence>
<reference evidence="5" key="2">
    <citation type="journal article" date="2021" name="Genome Biol. Evol.">
        <title>Developing a high-quality reference genome for a parasitic bivalve with doubly uniparental inheritance (Bivalvia: Unionida).</title>
        <authorList>
            <person name="Smith C.H."/>
        </authorList>
    </citation>
    <scope>NUCLEOTIDE SEQUENCE</scope>
    <source>
        <strain evidence="5">CHS0354</strain>
        <tissue evidence="5">Mantle</tissue>
    </source>
</reference>
<feature type="domain" description="CCDC92/74 N-terminal" evidence="4">
    <location>
        <begin position="12"/>
        <end position="59"/>
    </location>
</feature>
<gene>
    <name evidence="5" type="ORF">CHS0354_041514</name>
</gene>
<dbReference type="InterPro" id="IPR039496">
    <property type="entry name" value="CCDC92/74_N"/>
</dbReference>
<evidence type="ECO:0000259" key="4">
    <source>
        <dbReference type="Pfam" id="PF14916"/>
    </source>
</evidence>
<dbReference type="Proteomes" id="UP001195483">
    <property type="component" value="Unassembled WGS sequence"/>
</dbReference>
<comment type="caution">
    <text evidence="5">The sequence shown here is derived from an EMBL/GenBank/DDBJ whole genome shotgun (WGS) entry which is preliminary data.</text>
</comment>
<dbReference type="EMBL" id="JAEAOA010002346">
    <property type="protein sequence ID" value="KAK3606553.1"/>
    <property type="molecule type" value="Genomic_DNA"/>
</dbReference>
<feature type="region of interest" description="Disordered" evidence="3">
    <location>
        <begin position="280"/>
        <end position="302"/>
    </location>
</feature>
<name>A0AAE0W912_9BIVA</name>
<reference evidence="5" key="1">
    <citation type="journal article" date="2021" name="Genome Biol. Evol.">
        <title>A High-Quality Reference Genome for a Parasitic Bivalve with Doubly Uniparental Inheritance (Bivalvia: Unionida).</title>
        <authorList>
            <person name="Smith C.H."/>
        </authorList>
    </citation>
    <scope>NUCLEOTIDE SEQUENCE</scope>
    <source>
        <strain evidence="5">CHS0354</strain>
    </source>
</reference>
<feature type="compositionally biased region" description="Low complexity" evidence="3">
    <location>
        <begin position="190"/>
        <end position="205"/>
    </location>
</feature>
<evidence type="ECO:0000256" key="2">
    <source>
        <dbReference type="SAM" id="Coils"/>
    </source>
</evidence>
<keyword evidence="1 2" id="KW-0175">Coiled coil</keyword>
<protein>
    <recommendedName>
        <fullName evidence="4">CCDC92/74 N-terminal domain-containing protein</fullName>
    </recommendedName>
</protein>
<evidence type="ECO:0000313" key="6">
    <source>
        <dbReference type="Proteomes" id="UP001195483"/>
    </source>
</evidence>
<evidence type="ECO:0000256" key="1">
    <source>
        <dbReference type="ARBA" id="ARBA00023054"/>
    </source>
</evidence>
<proteinExistence type="predicted"/>
<evidence type="ECO:0000256" key="3">
    <source>
        <dbReference type="SAM" id="MobiDB-lite"/>
    </source>
</evidence>
<feature type="region of interest" description="Disordered" evidence="3">
    <location>
        <begin position="153"/>
        <end position="207"/>
    </location>
</feature>
<dbReference type="PANTHER" id="PTHR14882:SF1">
    <property type="entry name" value="CCDC92 DOMAIN-CONTAINING PROTEIN"/>
    <property type="match status" value="1"/>
</dbReference>
<accession>A0AAE0W912</accession>
<dbReference type="AlphaFoldDB" id="A0AAE0W912"/>
<feature type="compositionally biased region" description="Basic and acidic residues" evidence="3">
    <location>
        <begin position="285"/>
        <end position="302"/>
    </location>
</feature>
<dbReference type="Pfam" id="PF14916">
    <property type="entry name" value="CCDC92"/>
    <property type="match status" value="1"/>
</dbReference>
<dbReference type="PANTHER" id="PTHR14882">
    <property type="entry name" value="COILED-COIL DOMAIN-CONTAINING 74A"/>
    <property type="match status" value="1"/>
</dbReference>
<evidence type="ECO:0000313" key="5">
    <source>
        <dbReference type="EMBL" id="KAK3606553.1"/>
    </source>
</evidence>
<reference evidence="5" key="3">
    <citation type="submission" date="2023-05" db="EMBL/GenBank/DDBJ databases">
        <authorList>
            <person name="Smith C.H."/>
        </authorList>
    </citation>
    <scope>NUCLEOTIDE SEQUENCE</scope>
    <source>
        <strain evidence="5">CHS0354</strain>
        <tissue evidence="5">Mantle</tissue>
    </source>
</reference>
<feature type="coiled-coil region" evidence="2">
    <location>
        <begin position="27"/>
        <end position="131"/>
    </location>
</feature>
<organism evidence="5 6">
    <name type="scientific">Potamilus streckersoni</name>
    <dbReference type="NCBI Taxonomy" id="2493646"/>
    <lineage>
        <taxon>Eukaryota</taxon>
        <taxon>Metazoa</taxon>
        <taxon>Spiralia</taxon>
        <taxon>Lophotrochozoa</taxon>
        <taxon>Mollusca</taxon>
        <taxon>Bivalvia</taxon>
        <taxon>Autobranchia</taxon>
        <taxon>Heteroconchia</taxon>
        <taxon>Palaeoheterodonta</taxon>
        <taxon>Unionida</taxon>
        <taxon>Unionoidea</taxon>
        <taxon>Unionidae</taxon>
        <taxon>Ambleminae</taxon>
        <taxon>Lampsilini</taxon>
        <taxon>Potamilus</taxon>
    </lineage>
</organism>